<dbReference type="Proteomes" id="UP000247409">
    <property type="component" value="Unassembled WGS sequence"/>
</dbReference>
<comment type="caution">
    <text evidence="2">The sequence shown here is derived from an EMBL/GenBank/DDBJ whole genome shotgun (WGS) entry which is preliminary data.</text>
</comment>
<name>A0A2V3ILT3_9FLOR</name>
<evidence type="ECO:0000313" key="3">
    <source>
        <dbReference type="Proteomes" id="UP000247409"/>
    </source>
</evidence>
<evidence type="ECO:0000256" key="1">
    <source>
        <dbReference type="SAM" id="SignalP"/>
    </source>
</evidence>
<sequence length="318" mass="35795">MEDVGRVRCALLSVLLCHLIVASARSPTQQFPHGFISPSLHQQALSHIAFHSNAIKLALASLFPSLKAAAVVGVEWGQETFLFAENDFHVYAFEPANKFVDHLKRIVENNPQWNYTLVPIAAANESEGTIILEYENADINETVQVGKVDDHVHEPLAVFSLDIQGDELHVLQGSTKLLSKDVGVASLWVEAIACNDKVATILHMLDDQYVAFDFVPWGHHVTQKAAKVPRSLNSFAYAPDRPGGYSEYLSWMCELQQKEYKWLQTDFLFIRRDYLTADVHNKLLALADTHCSKSSEFPADCQLRQLLAEHRSERKDEL</sequence>
<evidence type="ECO:0008006" key="4">
    <source>
        <dbReference type="Google" id="ProtNLM"/>
    </source>
</evidence>
<reference evidence="2 3" key="1">
    <citation type="journal article" date="2018" name="Mol. Biol. Evol.">
        <title>Analysis of the draft genome of the red seaweed Gracilariopsis chorda provides insights into genome size evolution in Rhodophyta.</title>
        <authorList>
            <person name="Lee J."/>
            <person name="Yang E.C."/>
            <person name="Graf L."/>
            <person name="Yang J.H."/>
            <person name="Qiu H."/>
            <person name="Zel Zion U."/>
            <person name="Chan C.X."/>
            <person name="Stephens T.G."/>
            <person name="Weber A.P.M."/>
            <person name="Boo G.H."/>
            <person name="Boo S.M."/>
            <person name="Kim K.M."/>
            <person name="Shin Y."/>
            <person name="Jung M."/>
            <person name="Lee S.J."/>
            <person name="Yim H.S."/>
            <person name="Lee J.H."/>
            <person name="Bhattacharya D."/>
            <person name="Yoon H.S."/>
        </authorList>
    </citation>
    <scope>NUCLEOTIDE SEQUENCE [LARGE SCALE GENOMIC DNA]</scope>
    <source>
        <strain evidence="2 3">SKKU-2015</strain>
        <tissue evidence="2">Whole body</tissue>
    </source>
</reference>
<organism evidence="2 3">
    <name type="scientific">Gracilariopsis chorda</name>
    <dbReference type="NCBI Taxonomy" id="448386"/>
    <lineage>
        <taxon>Eukaryota</taxon>
        <taxon>Rhodophyta</taxon>
        <taxon>Florideophyceae</taxon>
        <taxon>Rhodymeniophycidae</taxon>
        <taxon>Gracilariales</taxon>
        <taxon>Gracilariaceae</taxon>
        <taxon>Gracilariopsis</taxon>
    </lineage>
</organism>
<dbReference type="SUPFAM" id="SSF53335">
    <property type="entry name" value="S-adenosyl-L-methionine-dependent methyltransferases"/>
    <property type="match status" value="1"/>
</dbReference>
<dbReference type="InterPro" id="IPR029063">
    <property type="entry name" value="SAM-dependent_MTases_sf"/>
</dbReference>
<protein>
    <recommendedName>
        <fullName evidence="4">Methyltransferase FkbM domain-containing protein</fullName>
    </recommendedName>
</protein>
<feature type="chain" id="PRO_5016139427" description="Methyltransferase FkbM domain-containing protein" evidence="1">
    <location>
        <begin position="25"/>
        <end position="318"/>
    </location>
</feature>
<dbReference type="OrthoDB" id="411251at2759"/>
<dbReference type="EMBL" id="NBIV01000139">
    <property type="protein sequence ID" value="PXF43052.1"/>
    <property type="molecule type" value="Genomic_DNA"/>
</dbReference>
<feature type="signal peptide" evidence="1">
    <location>
        <begin position="1"/>
        <end position="24"/>
    </location>
</feature>
<proteinExistence type="predicted"/>
<gene>
    <name evidence="2" type="ORF">BWQ96_07199</name>
</gene>
<dbReference type="AlphaFoldDB" id="A0A2V3ILT3"/>
<accession>A0A2V3ILT3</accession>
<dbReference type="Gene3D" id="3.40.50.150">
    <property type="entry name" value="Vaccinia Virus protein VP39"/>
    <property type="match status" value="1"/>
</dbReference>
<evidence type="ECO:0000313" key="2">
    <source>
        <dbReference type="EMBL" id="PXF43052.1"/>
    </source>
</evidence>
<keyword evidence="1" id="KW-0732">Signal</keyword>
<keyword evidence="3" id="KW-1185">Reference proteome</keyword>